<keyword evidence="2" id="KW-1185">Reference proteome</keyword>
<reference evidence="1 2" key="1">
    <citation type="journal article" date="2008" name="Nature">
        <title>The genome of Laccaria bicolor provides insights into mycorrhizal symbiosis.</title>
        <authorList>
            <person name="Martin F."/>
            <person name="Aerts A."/>
            <person name="Ahren D."/>
            <person name="Brun A."/>
            <person name="Danchin E.G.J."/>
            <person name="Duchaussoy F."/>
            <person name="Gibon J."/>
            <person name="Kohler A."/>
            <person name="Lindquist E."/>
            <person name="Pereda V."/>
            <person name="Salamov A."/>
            <person name="Shapiro H.J."/>
            <person name="Wuyts J."/>
            <person name="Blaudez D."/>
            <person name="Buee M."/>
            <person name="Brokstein P."/>
            <person name="Canbaeck B."/>
            <person name="Cohen D."/>
            <person name="Courty P.E."/>
            <person name="Coutinho P.M."/>
            <person name="Delaruelle C."/>
            <person name="Detter J.C."/>
            <person name="Deveau A."/>
            <person name="DiFazio S."/>
            <person name="Duplessis S."/>
            <person name="Fraissinet-Tachet L."/>
            <person name="Lucic E."/>
            <person name="Frey-Klett P."/>
            <person name="Fourrey C."/>
            <person name="Feussner I."/>
            <person name="Gay G."/>
            <person name="Grimwood J."/>
            <person name="Hoegger P.J."/>
            <person name="Jain P."/>
            <person name="Kilaru S."/>
            <person name="Labbe J."/>
            <person name="Lin Y.C."/>
            <person name="Legue V."/>
            <person name="Le Tacon F."/>
            <person name="Marmeisse R."/>
            <person name="Melayah D."/>
            <person name="Montanini B."/>
            <person name="Muratet M."/>
            <person name="Nehls U."/>
            <person name="Niculita-Hirzel H."/>
            <person name="Oudot-Le Secq M.P."/>
            <person name="Peter M."/>
            <person name="Quesneville H."/>
            <person name="Rajashekar B."/>
            <person name="Reich M."/>
            <person name="Rouhier N."/>
            <person name="Schmutz J."/>
            <person name="Yin T."/>
            <person name="Chalot M."/>
            <person name="Henrissat B."/>
            <person name="Kuees U."/>
            <person name="Lucas S."/>
            <person name="Van de Peer Y."/>
            <person name="Podila G.K."/>
            <person name="Polle A."/>
            <person name="Pukkila P.J."/>
            <person name="Richardson P.M."/>
            <person name="Rouze P."/>
            <person name="Sanders I.R."/>
            <person name="Stajich J.E."/>
            <person name="Tunlid A."/>
            <person name="Tuskan G."/>
            <person name="Grigoriev I.V."/>
        </authorList>
    </citation>
    <scope>NUCLEOTIDE SEQUENCE [LARGE SCALE GENOMIC DNA]</scope>
    <source>
        <strain evidence="2">S238N-H82 / ATCC MYA-4686</strain>
    </source>
</reference>
<dbReference type="Proteomes" id="UP000001194">
    <property type="component" value="Unassembled WGS sequence"/>
</dbReference>
<protein>
    <submittedName>
        <fullName evidence="1">Predicted protein</fullName>
    </submittedName>
</protein>
<dbReference type="KEGG" id="lbc:LACBIDRAFT_303341"/>
<accession>B0DJC4</accession>
<dbReference type="RefSeq" id="XP_001883939.1">
    <property type="nucleotide sequence ID" value="XM_001883904.1"/>
</dbReference>
<sequence>MLRLLDARDTLEDANFEEKTVNANIFKVHPSLRWKLLTTMLTFDMVLELTLNLPRRGL</sequence>
<dbReference type="InParanoid" id="B0DJC4"/>
<proteinExistence type="predicted"/>
<evidence type="ECO:0000313" key="1">
    <source>
        <dbReference type="EMBL" id="EDR05381.1"/>
    </source>
</evidence>
<dbReference type="AlphaFoldDB" id="B0DJC4"/>
<name>B0DJC4_LACBS</name>
<evidence type="ECO:0000313" key="2">
    <source>
        <dbReference type="Proteomes" id="UP000001194"/>
    </source>
</evidence>
<dbReference type="GeneID" id="6079654"/>
<dbReference type="HOGENOM" id="CLU_2979498_0_0_1"/>
<organism evidence="2">
    <name type="scientific">Laccaria bicolor (strain S238N-H82 / ATCC MYA-4686)</name>
    <name type="common">Bicoloured deceiver</name>
    <name type="synonym">Laccaria laccata var. bicolor</name>
    <dbReference type="NCBI Taxonomy" id="486041"/>
    <lineage>
        <taxon>Eukaryota</taxon>
        <taxon>Fungi</taxon>
        <taxon>Dikarya</taxon>
        <taxon>Basidiomycota</taxon>
        <taxon>Agaricomycotina</taxon>
        <taxon>Agaricomycetes</taxon>
        <taxon>Agaricomycetidae</taxon>
        <taxon>Agaricales</taxon>
        <taxon>Agaricineae</taxon>
        <taxon>Hydnangiaceae</taxon>
        <taxon>Laccaria</taxon>
    </lineage>
</organism>
<dbReference type="EMBL" id="DS547113">
    <property type="protein sequence ID" value="EDR05381.1"/>
    <property type="molecule type" value="Genomic_DNA"/>
</dbReference>
<gene>
    <name evidence="1" type="ORF">LACBIDRAFT_303341</name>
</gene>